<evidence type="ECO:0000313" key="1">
    <source>
        <dbReference type="EMBL" id="ERG93309.1"/>
    </source>
</evidence>
<dbReference type="AlphaFoldDB" id="U1MSW3"/>
<dbReference type="EMBL" id="KE356560">
    <property type="protein sequence ID" value="ERG93309.1"/>
    <property type="molecule type" value="Genomic_DNA"/>
</dbReference>
<gene>
    <name evidence="1" type="ORF">J07HQW1_03370</name>
</gene>
<sequence>MESPERVAHLVVFEFQTTLFAIPLRVASDFEAESFVVAESIFVFQFLSDRNFETTTPAPLNRVPVASDVGTEFASVLLVAPVRRRIGVFAFLLEGEERPPRFAVLARDLLDGRTVALPMTPL</sequence>
<proteinExistence type="predicted"/>
<accession>U1MSW3</accession>
<dbReference type="Proteomes" id="UP000030649">
    <property type="component" value="Unassembled WGS sequence"/>
</dbReference>
<reference evidence="1 2" key="1">
    <citation type="journal article" date="2013" name="PLoS ONE">
        <title>Assembly-driven community genomics of a hypersaline microbial ecosystem.</title>
        <authorList>
            <person name="Podell S."/>
            <person name="Ugalde J.A."/>
            <person name="Narasingarao P."/>
            <person name="Banfield J.F."/>
            <person name="Heidelberg K.B."/>
            <person name="Allen E.E."/>
        </authorList>
    </citation>
    <scope>NUCLEOTIDE SEQUENCE [LARGE SCALE GENOMIC DNA]</scope>
    <source>
        <strain evidence="2">J07HQW1</strain>
    </source>
</reference>
<evidence type="ECO:0000313" key="2">
    <source>
        <dbReference type="Proteomes" id="UP000030649"/>
    </source>
</evidence>
<protein>
    <submittedName>
        <fullName evidence="1">Uncharacterized protein</fullName>
    </submittedName>
</protein>
<dbReference type="HOGENOM" id="CLU_2021466_0_0_2"/>
<name>U1MSW3_9EURY</name>
<organism evidence="1 2">
    <name type="scientific">Haloquadratum walsbyi J07HQW1</name>
    <dbReference type="NCBI Taxonomy" id="1238424"/>
    <lineage>
        <taxon>Archaea</taxon>
        <taxon>Methanobacteriati</taxon>
        <taxon>Methanobacteriota</taxon>
        <taxon>Stenosarchaea group</taxon>
        <taxon>Halobacteria</taxon>
        <taxon>Halobacteriales</taxon>
        <taxon>Haloferacaceae</taxon>
        <taxon>Haloquadratum</taxon>
    </lineage>
</organism>